<comment type="caution">
    <text evidence="2">The sequence shown here is derived from an EMBL/GenBank/DDBJ whole genome shotgun (WGS) entry which is preliminary data.</text>
</comment>
<keyword evidence="1" id="KW-0472">Membrane</keyword>
<organism evidence="2 5">
    <name type="scientific">Labilibaculum euxinus</name>
    <dbReference type="NCBI Taxonomy" id="2686357"/>
    <lineage>
        <taxon>Bacteria</taxon>
        <taxon>Pseudomonadati</taxon>
        <taxon>Bacteroidota</taxon>
        <taxon>Bacteroidia</taxon>
        <taxon>Marinilabiliales</taxon>
        <taxon>Marinifilaceae</taxon>
        <taxon>Labilibaculum</taxon>
    </lineage>
</organism>
<dbReference type="EMBL" id="QTZN02000012">
    <property type="protein sequence ID" value="MVB06757.1"/>
    <property type="molecule type" value="Genomic_DNA"/>
</dbReference>
<evidence type="ECO:0000256" key="1">
    <source>
        <dbReference type="SAM" id="Phobius"/>
    </source>
</evidence>
<proteinExistence type="predicted"/>
<dbReference type="PANTHER" id="PTHR34219">
    <property type="entry name" value="IRON-REGULATED INNER MEMBRANE PROTEIN-RELATED"/>
    <property type="match status" value="1"/>
</dbReference>
<dbReference type="RefSeq" id="WP_124993643.1">
    <property type="nucleotide sequence ID" value="NZ_JAVCNR010000002.1"/>
</dbReference>
<keyword evidence="1" id="KW-0812">Transmembrane</keyword>
<evidence type="ECO:0000313" key="2">
    <source>
        <dbReference type="EMBL" id="MUP37552.1"/>
    </source>
</evidence>
<protein>
    <recommendedName>
        <fullName evidence="6">PepSY domain-containing protein</fullName>
    </recommendedName>
</protein>
<dbReference type="Proteomes" id="UP000462449">
    <property type="component" value="Unassembled WGS sequence"/>
</dbReference>
<feature type="transmembrane region" description="Helical" evidence="1">
    <location>
        <begin position="205"/>
        <end position="226"/>
    </location>
</feature>
<keyword evidence="1" id="KW-1133">Transmembrane helix</keyword>
<dbReference type="OrthoDB" id="9760788at2"/>
<dbReference type="AlphaFoldDB" id="A0A425Y8V0"/>
<dbReference type="EMBL" id="WOTW01000012">
    <property type="protein sequence ID" value="MUP37552.1"/>
    <property type="molecule type" value="Genomic_DNA"/>
</dbReference>
<gene>
    <name evidence="3" type="ORF">DWB62_006960</name>
    <name evidence="2" type="ORF">GNY23_06960</name>
</gene>
<dbReference type="PANTHER" id="PTHR34219:SF6">
    <property type="entry name" value="BLR3280 PROTEIN"/>
    <property type="match status" value="1"/>
</dbReference>
<keyword evidence="4" id="KW-1185">Reference proteome</keyword>
<evidence type="ECO:0008006" key="6">
    <source>
        <dbReference type="Google" id="ProtNLM"/>
    </source>
</evidence>
<accession>A0A425Y8V0</accession>
<dbReference type="Proteomes" id="UP000285951">
    <property type="component" value="Unassembled WGS sequence"/>
</dbReference>
<feature type="transmembrane region" description="Helical" evidence="1">
    <location>
        <begin position="253"/>
        <end position="274"/>
    </location>
</feature>
<feature type="transmembrane region" description="Helical" evidence="1">
    <location>
        <begin position="21"/>
        <end position="41"/>
    </location>
</feature>
<dbReference type="Pfam" id="PF03929">
    <property type="entry name" value="PepSY_TM"/>
    <property type="match status" value="1"/>
</dbReference>
<name>A0A425Y8V0_9BACT</name>
<evidence type="ECO:0000313" key="4">
    <source>
        <dbReference type="Proteomes" id="UP000285951"/>
    </source>
</evidence>
<reference evidence="2 5" key="2">
    <citation type="submission" date="2019-12" db="EMBL/GenBank/DDBJ databases">
        <title>Draft genome sequence of Labilibaculum sp. strain 44 isolated from deep waters of Black Sea.</title>
        <authorList>
            <person name="Yadav S."/>
            <person name="Villanueva L."/>
        </authorList>
    </citation>
    <scope>NUCLEOTIDE SEQUENCE [LARGE SCALE GENOMIC DNA]</scope>
    <source>
        <strain evidence="2 5">44</strain>
    </source>
</reference>
<evidence type="ECO:0000313" key="5">
    <source>
        <dbReference type="Proteomes" id="UP000462449"/>
    </source>
</evidence>
<reference evidence="3 4" key="1">
    <citation type="submission" date="2019-11" db="EMBL/GenBank/DDBJ databases">
        <title>Draft genome sequence of Labilibaculum sp. strain SYP isolated from Black Sea.</title>
        <authorList>
            <person name="Yadav S."/>
            <person name="Villanueva L."/>
        </authorList>
    </citation>
    <scope>NUCLEOTIDE SEQUENCE [LARGE SCALE GENOMIC DNA]</scope>
    <source>
        <strain evidence="3 4">44</strain>
    </source>
</reference>
<evidence type="ECO:0000313" key="3">
    <source>
        <dbReference type="EMBL" id="MVB06757.1"/>
    </source>
</evidence>
<feature type="transmembrane region" description="Helical" evidence="1">
    <location>
        <begin position="459"/>
        <end position="480"/>
    </location>
</feature>
<dbReference type="InterPro" id="IPR005625">
    <property type="entry name" value="PepSY-ass_TM"/>
</dbReference>
<sequence length="504" mass="58703">MSRFKNIILQIHNLSGSVLSLMFVIWFLSGFVLIFAGFPHASKEERFLHLSFLTKSDFDSIQAPSESFTGEIELEKMNGNPVYRVYSGRKSQKVYNAVSLNESEKTTKKEAVNLAENFTGAKLQSVEKIEELDQWIPWDYYNPLLPIYKCYLNDKDHTRIYISEKTGSIIQETTRKSRWAARLGAIPHWIYFKSLRLQKGLWLKVVAWISFLGILVSITGLVAGFIRLKKRKKNSQWTEFSPYKKFWYKWHHITGFLFGFFVFTFILSGFFSVVDIPKSLVPVHAKVSAKKVWNQKTDVKQHAAISMSDLWNAIEDNKPIRKVVWKTVMNQACFWVYRDQFELPDVYVAAADGVFAKPDYSEKEISSWCKSAFAGTNYDLKELNEFDAYYQKSGMWKRPLPAWQLNLHDADHTCMYIHPKTGEVIKSYNSNDRGRRWLYKSLHTLDFPFLKQHEWLRKFLLLFLSLGGTVVSVSGFVLGIKWIRRKAKKSLPVRLKPVKIKSND</sequence>